<dbReference type="Proteomes" id="UP001060123">
    <property type="component" value="Plasmid pWSM1592_1"/>
</dbReference>
<gene>
    <name evidence="1" type="ORF">N2599_32530</name>
</gene>
<geneLocation type="plasmid" evidence="1 2">
    <name>pWSM1592_1</name>
</geneLocation>
<dbReference type="EMBL" id="CP104144">
    <property type="protein sequence ID" value="UWU17468.1"/>
    <property type="molecule type" value="Genomic_DNA"/>
</dbReference>
<name>A0ABY5XUA9_RHISU</name>
<protein>
    <submittedName>
        <fullName evidence="1">Uncharacterized protein</fullName>
    </submittedName>
</protein>
<sequence>MHTIVVDVTIPSYPPEVPEELRFSRKTCSPFSQFQLGRRLIIEAFLDCGRFVVGQVTAGRNDFS</sequence>
<keyword evidence="1" id="KW-0614">Plasmid</keyword>
<evidence type="ECO:0000313" key="1">
    <source>
        <dbReference type="EMBL" id="UWU17468.1"/>
    </source>
</evidence>
<dbReference type="RefSeq" id="WP_027508986.1">
    <property type="nucleotide sequence ID" value="NZ_CP104144.1"/>
</dbReference>
<keyword evidence="2" id="KW-1185">Reference proteome</keyword>
<accession>A0ABY5XUA9</accession>
<proteinExistence type="predicted"/>
<evidence type="ECO:0000313" key="2">
    <source>
        <dbReference type="Proteomes" id="UP001060123"/>
    </source>
</evidence>
<organism evidence="1 2">
    <name type="scientific">Rhizobium sullae</name>
    <name type="common">Rhizobium hedysari</name>
    <dbReference type="NCBI Taxonomy" id="50338"/>
    <lineage>
        <taxon>Bacteria</taxon>
        <taxon>Pseudomonadati</taxon>
        <taxon>Pseudomonadota</taxon>
        <taxon>Alphaproteobacteria</taxon>
        <taxon>Hyphomicrobiales</taxon>
        <taxon>Rhizobiaceae</taxon>
        <taxon>Rhizobium/Agrobacterium group</taxon>
        <taxon>Rhizobium</taxon>
    </lineage>
</organism>
<reference evidence="1" key="1">
    <citation type="submission" date="2022-09" db="EMBL/GenBank/DDBJ databases">
        <title>Australian commercial rhizobial inoculants.</title>
        <authorList>
            <person name="Kohlmeier M.G."/>
            <person name="O'Hara G.W."/>
            <person name="Colombi E."/>
            <person name="Ramsay J.P."/>
            <person name="Terpolilli J."/>
        </authorList>
    </citation>
    <scope>NUCLEOTIDE SEQUENCE</scope>
    <source>
        <strain evidence="1">WSM1592</strain>
        <plasmid evidence="1">pWSM1592_1</plasmid>
    </source>
</reference>